<keyword evidence="1" id="KW-0472">Membrane</keyword>
<keyword evidence="1" id="KW-1133">Transmembrane helix</keyword>
<keyword evidence="3" id="KW-0328">Glycosyltransferase</keyword>
<evidence type="ECO:0000259" key="2">
    <source>
        <dbReference type="Pfam" id="PF00535"/>
    </source>
</evidence>
<organism evidence="3 4">
    <name type="scientific">Acinetobacter johnsonii</name>
    <dbReference type="NCBI Taxonomy" id="40214"/>
    <lineage>
        <taxon>Bacteria</taxon>
        <taxon>Pseudomonadati</taxon>
        <taxon>Pseudomonadota</taxon>
        <taxon>Gammaproteobacteria</taxon>
        <taxon>Moraxellales</taxon>
        <taxon>Moraxellaceae</taxon>
        <taxon>Acinetobacter</taxon>
    </lineage>
</organism>
<dbReference type="Pfam" id="PF00535">
    <property type="entry name" value="Glycos_transf_2"/>
    <property type="match status" value="1"/>
</dbReference>
<dbReference type="PANTHER" id="PTHR43685:SF11">
    <property type="entry name" value="GLYCOSYLTRANSFERASE TAGX-RELATED"/>
    <property type="match status" value="1"/>
</dbReference>
<proteinExistence type="predicted"/>
<reference evidence="3 4" key="1">
    <citation type="submission" date="2017-02" db="EMBL/GenBank/DDBJ databases">
        <authorList>
            <person name="Peterson S.W."/>
        </authorList>
    </citation>
    <scope>NUCLEOTIDE SEQUENCE [LARGE SCALE GENOMIC DNA]</scope>
    <source>
        <strain evidence="3">C6</strain>
    </source>
</reference>
<sequence>MISILMPAFNAESYLKDSINSILNQSYTDFELLVCDDCSTDNTWEIIQSIQDPRLKIFKNKENQGYLKTSNFLVSHAVGEYISFQDADDLALPDRFMKLKKHLINNNLDLVGSYCGVIRNGEEVLSIIKYSGTFNEIKKDLIHKSHPPFCGSAILVKTNIIAQCGLYDVNFDRIGAEDYDWIYRVALEGFKLGNVSEPLYLYRQHNQSVSRLNFEKNKLALFSDLIAKDLYLSRLNNQGETFDMLKDRYLKEFEMDSDKLYYHVLRLNFLNSKKELFKSFCIFIGAVKFSRDKIIYTLYVFFILIFGFPVFEKMKDFLR</sequence>
<dbReference type="RefSeq" id="WP_087013697.1">
    <property type="nucleotide sequence ID" value="NZ_FUUY01000009.1"/>
</dbReference>
<dbReference type="InterPro" id="IPR029044">
    <property type="entry name" value="Nucleotide-diphossugar_trans"/>
</dbReference>
<dbReference type="InterPro" id="IPR001173">
    <property type="entry name" value="Glyco_trans_2-like"/>
</dbReference>
<dbReference type="SUPFAM" id="SSF53448">
    <property type="entry name" value="Nucleotide-diphospho-sugar transferases"/>
    <property type="match status" value="1"/>
</dbReference>
<keyword evidence="1" id="KW-0812">Transmembrane</keyword>
<dbReference type="AlphaFoldDB" id="A0A1R7QF65"/>
<evidence type="ECO:0000256" key="1">
    <source>
        <dbReference type="SAM" id="Phobius"/>
    </source>
</evidence>
<dbReference type="EC" id="2.4.-.-" evidence="3"/>
<accession>A0A1R7QF65</accession>
<feature type="domain" description="Glycosyltransferase 2-like" evidence="2">
    <location>
        <begin position="3"/>
        <end position="157"/>
    </location>
</feature>
<feature type="transmembrane region" description="Helical" evidence="1">
    <location>
        <begin position="294"/>
        <end position="311"/>
    </location>
</feature>
<dbReference type="PANTHER" id="PTHR43685">
    <property type="entry name" value="GLYCOSYLTRANSFERASE"/>
    <property type="match status" value="1"/>
</dbReference>
<dbReference type="Proteomes" id="UP000196240">
    <property type="component" value="Unassembled WGS sequence"/>
</dbReference>
<dbReference type="EMBL" id="FUUY01000009">
    <property type="protein sequence ID" value="SJX22929.1"/>
    <property type="molecule type" value="Genomic_DNA"/>
</dbReference>
<evidence type="ECO:0000313" key="3">
    <source>
        <dbReference type="EMBL" id="SJX22929.1"/>
    </source>
</evidence>
<gene>
    <name evidence="3" type="primary">epsE_4</name>
    <name evidence="3" type="ORF">ACNJC6_02582</name>
</gene>
<protein>
    <submittedName>
        <fullName evidence="3">Putative glycosyltransferase EpsE</fullName>
        <ecNumber evidence="3">2.4.-.-</ecNumber>
    </submittedName>
</protein>
<name>A0A1R7QF65_ACIJO</name>
<evidence type="ECO:0000313" key="4">
    <source>
        <dbReference type="Proteomes" id="UP000196240"/>
    </source>
</evidence>
<dbReference type="GO" id="GO:0016757">
    <property type="term" value="F:glycosyltransferase activity"/>
    <property type="evidence" value="ECO:0007669"/>
    <property type="project" value="UniProtKB-KW"/>
</dbReference>
<keyword evidence="3" id="KW-0808">Transferase</keyword>
<dbReference type="InterPro" id="IPR050834">
    <property type="entry name" value="Glycosyltransf_2"/>
</dbReference>
<dbReference type="Gene3D" id="3.90.550.10">
    <property type="entry name" value="Spore Coat Polysaccharide Biosynthesis Protein SpsA, Chain A"/>
    <property type="match status" value="1"/>
</dbReference>